<dbReference type="Proteomes" id="UP000245910">
    <property type="component" value="Chromosome I"/>
</dbReference>
<dbReference type="GO" id="GO:0005737">
    <property type="term" value="C:cytoplasm"/>
    <property type="evidence" value="ECO:0007669"/>
    <property type="project" value="UniProtKB-SubCell"/>
</dbReference>
<feature type="region of interest" description="Disordered" evidence="6">
    <location>
        <begin position="60"/>
        <end position="81"/>
    </location>
</feature>
<dbReference type="PANTHER" id="PTHR15651">
    <property type="entry name" value="ARMADILLO REPEAT-CONTAINING PROTEIN 8"/>
    <property type="match status" value="1"/>
</dbReference>
<evidence type="ECO:0000256" key="2">
    <source>
        <dbReference type="ARBA" id="ARBA00004496"/>
    </source>
</evidence>
<evidence type="ECO:0000256" key="6">
    <source>
        <dbReference type="SAM" id="MobiDB-lite"/>
    </source>
</evidence>
<keyword evidence="4" id="KW-0677">Repeat</keyword>
<dbReference type="Gene3D" id="1.25.10.10">
    <property type="entry name" value="Leucine-rich Repeat Variant"/>
    <property type="match status" value="4"/>
</dbReference>
<dbReference type="RefSeq" id="XP_025588964.1">
    <property type="nucleotide sequence ID" value="XM_025729772.1"/>
</dbReference>
<keyword evidence="3" id="KW-0963">Cytoplasm</keyword>
<comment type="subcellular location">
    <subcellularLocation>
        <location evidence="2">Cytoplasm</location>
    </subcellularLocation>
    <subcellularLocation>
        <location evidence="1">Nucleus</location>
    </subcellularLocation>
</comment>
<keyword evidence="8" id="KW-1185">Reference proteome</keyword>
<accession>A0A2L2T3E3</accession>
<sequence>MAPAQSHPILAQLQDARSLTERTTALRALKNEIIGHVQRKEQWIGLGVLEPIVRTLIEATSSSKPTGKDSRSPQAQRPLSEDERMRLQAIQLIACFANGGPTFLAPLSAAQAIPALMANISPFTNPPQLVVAALKALTDVADACVLAAPSSDLNIETLATTVLSAEYLDSFGSMLSITSADNILQSQVTLAAGLISKLCHQEHHQQALATSGILDALATRLASVAVLRGEVIPGADSLARDDGLFEAFPDPAPRTLRLSSILEAITAILGDSKYRANRLAHSPSILAIFPPIKFEPAKILDVEQVGPNSRQQPVTVMEYMLPINLPRNTLASSQSALQSGSSDSQSSGRSSLSKFSSSALWEASRYSPVGSNGGSTGEIESPFIPWLVNLVRRSDEYERLLATSVLAALIKGGVTSKGSREASLGLLVVPLLVELIAKNDKEVPDVKEVDTATKRTILERAPVVLARMITDSEYLQKAAFECQGVPVLSQLLKHAYQPTKESEQSHYWSPQADVEMDVENNSPMARLGKEGQNELLIHRLKVRESTLKAIAALAGGKEDYRKDFVSNSLVTLVVESLSEYPRKPQTPKERAPERTGTDSSRNEETPGYGTNPASVIAAGCHVLRMLSRSVSILRTLLVDYGVAIPVLSLMKHPDVNVQVAATSAICNLVLEVSPVRELLEERGVVPILCDHAHSENPALRLNGLWALKHVVDAAGPDLKKECLARLGSQWLLQLIRDDTEDMALHEGRDDVDMQTLDERHRWIYGSNGMLQELDSVNSSRLRQAEDKLAAVRESELNPAKRARNDDLAIQEQGLHMIRNLIGRPRSGQSPETANETSDMIDFLLQEFDSTEFFNVLTSKLRAKVYRPFSHRAMATGRGDTRVFHPHAKLVVSVLYILSHIAASIPRHQQMIIAQTDLMKLLAQQANSKDREVRVALCHVIINLTYKDDDSEAQACALRALELRKLGFSSKMEALTKGDGDLDVRERAKTAVYQMEQASY</sequence>
<evidence type="ECO:0000256" key="1">
    <source>
        <dbReference type="ARBA" id="ARBA00004123"/>
    </source>
</evidence>
<evidence type="ECO:0000313" key="8">
    <source>
        <dbReference type="Proteomes" id="UP000245910"/>
    </source>
</evidence>
<dbReference type="STRING" id="56646.A0A2L2T3E3"/>
<proteinExistence type="predicted"/>
<dbReference type="GO" id="GO:0043161">
    <property type="term" value="P:proteasome-mediated ubiquitin-dependent protein catabolic process"/>
    <property type="evidence" value="ECO:0007669"/>
    <property type="project" value="TreeGrafter"/>
</dbReference>
<dbReference type="PANTHER" id="PTHR15651:SF7">
    <property type="entry name" value="ARMADILLO REPEAT-CONTAINING PROTEIN 8"/>
    <property type="match status" value="1"/>
</dbReference>
<evidence type="ECO:0000313" key="7">
    <source>
        <dbReference type="EMBL" id="CEI65244.1"/>
    </source>
</evidence>
<keyword evidence="5" id="KW-0539">Nucleus</keyword>
<name>A0A2L2T3E3_9HYPO</name>
<dbReference type="GeneID" id="37253400"/>
<feature type="region of interest" description="Disordered" evidence="6">
    <location>
        <begin position="580"/>
        <end position="610"/>
    </location>
</feature>
<dbReference type="GO" id="GO:0034657">
    <property type="term" value="C:GID complex"/>
    <property type="evidence" value="ECO:0007669"/>
    <property type="project" value="TreeGrafter"/>
</dbReference>
<evidence type="ECO:0000256" key="3">
    <source>
        <dbReference type="ARBA" id="ARBA00022490"/>
    </source>
</evidence>
<evidence type="ECO:0000256" key="4">
    <source>
        <dbReference type="ARBA" id="ARBA00022737"/>
    </source>
</evidence>
<dbReference type="SUPFAM" id="SSF48371">
    <property type="entry name" value="ARM repeat"/>
    <property type="match status" value="2"/>
</dbReference>
<dbReference type="KEGG" id="fvn:FVRRES_01756"/>
<dbReference type="OrthoDB" id="5559898at2759"/>
<protein>
    <recommendedName>
        <fullName evidence="9">Armadillo repeat-containing protein 8</fullName>
    </recommendedName>
</protein>
<evidence type="ECO:0008006" key="9">
    <source>
        <dbReference type="Google" id="ProtNLM"/>
    </source>
</evidence>
<dbReference type="EMBL" id="LN649229">
    <property type="protein sequence ID" value="CEI65244.1"/>
    <property type="molecule type" value="Genomic_DNA"/>
</dbReference>
<organism evidence="7 8">
    <name type="scientific">Fusarium venenatum</name>
    <dbReference type="NCBI Taxonomy" id="56646"/>
    <lineage>
        <taxon>Eukaryota</taxon>
        <taxon>Fungi</taxon>
        <taxon>Dikarya</taxon>
        <taxon>Ascomycota</taxon>
        <taxon>Pezizomycotina</taxon>
        <taxon>Sordariomycetes</taxon>
        <taxon>Hypocreomycetidae</taxon>
        <taxon>Hypocreales</taxon>
        <taxon>Nectriaceae</taxon>
        <taxon>Fusarium</taxon>
    </lineage>
</organism>
<dbReference type="InterPro" id="IPR016024">
    <property type="entry name" value="ARM-type_fold"/>
</dbReference>
<evidence type="ECO:0000256" key="5">
    <source>
        <dbReference type="ARBA" id="ARBA00023242"/>
    </source>
</evidence>
<dbReference type="InterPro" id="IPR011989">
    <property type="entry name" value="ARM-like"/>
</dbReference>
<dbReference type="AlphaFoldDB" id="A0A2L2T3E3"/>
<dbReference type="InterPro" id="IPR038739">
    <property type="entry name" value="ARMC8/Vid28"/>
</dbReference>
<feature type="compositionally biased region" description="Basic and acidic residues" evidence="6">
    <location>
        <begin position="580"/>
        <end position="604"/>
    </location>
</feature>
<reference evidence="8" key="1">
    <citation type="submission" date="2014-10" db="EMBL/GenBank/DDBJ databases">
        <authorList>
            <person name="King R."/>
        </authorList>
    </citation>
    <scope>NUCLEOTIDE SEQUENCE [LARGE SCALE GENOMIC DNA]</scope>
    <source>
        <strain evidence="8">A3/5</strain>
    </source>
</reference>
<dbReference type="GO" id="GO:0005634">
    <property type="term" value="C:nucleus"/>
    <property type="evidence" value="ECO:0007669"/>
    <property type="project" value="UniProtKB-SubCell"/>
</dbReference>